<proteinExistence type="predicted"/>
<protein>
    <submittedName>
        <fullName evidence="1">Smalltalk protein</fullName>
    </submittedName>
</protein>
<reference evidence="2" key="1">
    <citation type="submission" date="2019-09" db="EMBL/GenBank/DDBJ databases">
        <title>Distinct polysaccharide growth profiles of human intestinal Prevotella copri isolates.</title>
        <authorList>
            <person name="Fehlner-Peach H."/>
            <person name="Magnabosco C."/>
            <person name="Raghavan V."/>
            <person name="Scher J.U."/>
            <person name="Tett A."/>
            <person name="Cox L.M."/>
            <person name="Gottsegen C."/>
            <person name="Watters A."/>
            <person name="Wiltshire- Gordon J.D."/>
            <person name="Segata N."/>
            <person name="Bonneau R."/>
            <person name="Littman D.R."/>
        </authorList>
    </citation>
    <scope>NUCLEOTIDE SEQUENCE [LARGE SCALE GENOMIC DNA]</scope>
    <source>
        <strain evidence="2">iAQ1179</strain>
    </source>
</reference>
<organism evidence="1 2">
    <name type="scientific">Segatella copri</name>
    <dbReference type="NCBI Taxonomy" id="165179"/>
    <lineage>
        <taxon>Bacteria</taxon>
        <taxon>Pseudomonadati</taxon>
        <taxon>Bacteroidota</taxon>
        <taxon>Bacteroidia</taxon>
        <taxon>Bacteroidales</taxon>
        <taxon>Prevotellaceae</taxon>
        <taxon>Segatella</taxon>
    </lineage>
</organism>
<accession>A0AA90UF18</accession>
<evidence type="ECO:0000313" key="1">
    <source>
        <dbReference type="EMBL" id="MQN12608.1"/>
    </source>
</evidence>
<dbReference type="AlphaFoldDB" id="A0AA90UF18"/>
<evidence type="ECO:0000313" key="2">
    <source>
        <dbReference type="Proteomes" id="UP000442105"/>
    </source>
</evidence>
<dbReference type="Proteomes" id="UP000442105">
    <property type="component" value="Unassembled WGS sequence"/>
</dbReference>
<comment type="caution">
    <text evidence="1">The sequence shown here is derived from an EMBL/GenBank/DDBJ whole genome shotgun (WGS) entry which is preliminary data.</text>
</comment>
<dbReference type="RefSeq" id="WP_153128437.1">
    <property type="nucleotide sequence ID" value="NZ_VZCW01000199.1"/>
</dbReference>
<dbReference type="InterPro" id="IPR045505">
    <property type="entry name" value="DUF6486"/>
</dbReference>
<gene>
    <name evidence="1" type="ORF">F7D95_07190</name>
</gene>
<dbReference type="Pfam" id="PF20096">
    <property type="entry name" value="DUF6486"/>
    <property type="match status" value="1"/>
</dbReference>
<sequence length="30" mass="3233">MKRETWKTVIKIALSLLTAIAASLGLTSCI</sequence>
<dbReference type="NCBIfam" id="NF033879">
    <property type="entry name" value="smalltalk"/>
    <property type="match status" value="1"/>
</dbReference>
<dbReference type="EMBL" id="VZCW01000199">
    <property type="protein sequence ID" value="MQN12608.1"/>
    <property type="molecule type" value="Genomic_DNA"/>
</dbReference>
<name>A0AA90UF18_9BACT</name>
<dbReference type="PROSITE" id="PS51257">
    <property type="entry name" value="PROKAR_LIPOPROTEIN"/>
    <property type="match status" value="1"/>
</dbReference>